<feature type="domain" description="GRF-type" evidence="5">
    <location>
        <begin position="25"/>
        <end position="68"/>
    </location>
</feature>
<dbReference type="GO" id="GO:0008270">
    <property type="term" value="F:zinc ion binding"/>
    <property type="evidence" value="ECO:0007669"/>
    <property type="project" value="UniProtKB-KW"/>
</dbReference>
<evidence type="ECO:0000313" key="7">
    <source>
        <dbReference type="Proteomes" id="UP001180020"/>
    </source>
</evidence>
<evidence type="ECO:0000256" key="2">
    <source>
        <dbReference type="ARBA" id="ARBA00022771"/>
    </source>
</evidence>
<evidence type="ECO:0000256" key="1">
    <source>
        <dbReference type="ARBA" id="ARBA00022723"/>
    </source>
</evidence>
<evidence type="ECO:0000313" key="6">
    <source>
        <dbReference type="EMBL" id="KAK1306501.1"/>
    </source>
</evidence>
<dbReference type="Pfam" id="PF06839">
    <property type="entry name" value="Zn_ribbon_GRF"/>
    <property type="match status" value="1"/>
</dbReference>
<keyword evidence="1" id="KW-0479">Metal-binding</keyword>
<dbReference type="EMBL" id="JAUJYO010000010">
    <property type="protein sequence ID" value="KAK1306501.1"/>
    <property type="molecule type" value="Genomic_DNA"/>
</dbReference>
<proteinExistence type="predicted"/>
<dbReference type="AlphaFoldDB" id="A0AAV9DYS2"/>
<keyword evidence="2 4" id="KW-0863">Zinc-finger</keyword>
<organism evidence="6 7">
    <name type="scientific">Acorus calamus</name>
    <name type="common">Sweet flag</name>
    <dbReference type="NCBI Taxonomy" id="4465"/>
    <lineage>
        <taxon>Eukaryota</taxon>
        <taxon>Viridiplantae</taxon>
        <taxon>Streptophyta</taxon>
        <taxon>Embryophyta</taxon>
        <taxon>Tracheophyta</taxon>
        <taxon>Spermatophyta</taxon>
        <taxon>Magnoliopsida</taxon>
        <taxon>Liliopsida</taxon>
        <taxon>Acoraceae</taxon>
        <taxon>Acorus</taxon>
    </lineage>
</organism>
<protein>
    <recommendedName>
        <fullName evidence="5">GRF-type domain-containing protein</fullName>
    </recommendedName>
</protein>
<name>A0AAV9DYS2_ACOCL</name>
<evidence type="ECO:0000256" key="4">
    <source>
        <dbReference type="PROSITE-ProRule" id="PRU01343"/>
    </source>
</evidence>
<dbReference type="PANTHER" id="PTHR33680:SF1">
    <property type="entry name" value="OS05G0489500 PROTEIN"/>
    <property type="match status" value="1"/>
</dbReference>
<keyword evidence="7" id="KW-1185">Reference proteome</keyword>
<accession>A0AAV9DYS2</accession>
<evidence type="ECO:0000256" key="3">
    <source>
        <dbReference type="ARBA" id="ARBA00022833"/>
    </source>
</evidence>
<comment type="caution">
    <text evidence="6">The sequence shown here is derived from an EMBL/GenBank/DDBJ whole genome shotgun (WGS) entry which is preliminary data.</text>
</comment>
<dbReference type="PROSITE" id="PS51999">
    <property type="entry name" value="ZF_GRF"/>
    <property type="match status" value="1"/>
</dbReference>
<reference evidence="6" key="1">
    <citation type="journal article" date="2023" name="Nat. Commun.">
        <title>Diploid and tetraploid genomes of Acorus and the evolution of monocots.</title>
        <authorList>
            <person name="Ma L."/>
            <person name="Liu K.W."/>
            <person name="Li Z."/>
            <person name="Hsiao Y.Y."/>
            <person name="Qi Y."/>
            <person name="Fu T."/>
            <person name="Tang G.D."/>
            <person name="Zhang D."/>
            <person name="Sun W.H."/>
            <person name="Liu D.K."/>
            <person name="Li Y."/>
            <person name="Chen G.Z."/>
            <person name="Liu X.D."/>
            <person name="Liao X.Y."/>
            <person name="Jiang Y.T."/>
            <person name="Yu X."/>
            <person name="Hao Y."/>
            <person name="Huang J."/>
            <person name="Zhao X.W."/>
            <person name="Ke S."/>
            <person name="Chen Y.Y."/>
            <person name="Wu W.L."/>
            <person name="Hsu J.L."/>
            <person name="Lin Y.F."/>
            <person name="Huang M.D."/>
            <person name="Li C.Y."/>
            <person name="Huang L."/>
            <person name="Wang Z.W."/>
            <person name="Zhao X."/>
            <person name="Zhong W.Y."/>
            <person name="Peng D.H."/>
            <person name="Ahmad S."/>
            <person name="Lan S."/>
            <person name="Zhang J.S."/>
            <person name="Tsai W.C."/>
            <person name="Van de Peer Y."/>
            <person name="Liu Z.J."/>
        </authorList>
    </citation>
    <scope>NUCLEOTIDE SEQUENCE</scope>
    <source>
        <strain evidence="6">CP</strain>
    </source>
</reference>
<dbReference type="Proteomes" id="UP001180020">
    <property type="component" value="Unassembled WGS sequence"/>
</dbReference>
<keyword evidence="3" id="KW-0862">Zinc</keyword>
<sequence>MSESVNSLRNSNVRPLPVHIRPRECRCKKGECPIYTSRQEHSKGRRFYCCPFNRTPQDCRFFEWIDDADDPIFELKFQLENHEETMTNVKPGLGLHRSGLEPIDWTGELEEVDFDRLTLKRRLSDLTGILVSSQRLISGTINIRDETLVPLVPPPDASGFPLTLHLLLCLPGLKGSCSKETTISENIKVRALETRVVAVVVSDMDSLRKLQK</sequence>
<evidence type="ECO:0000259" key="5">
    <source>
        <dbReference type="PROSITE" id="PS51999"/>
    </source>
</evidence>
<gene>
    <name evidence="6" type="ORF">QJS10_CPA10g01327</name>
</gene>
<reference evidence="6" key="2">
    <citation type="submission" date="2023-06" db="EMBL/GenBank/DDBJ databases">
        <authorList>
            <person name="Ma L."/>
            <person name="Liu K.-W."/>
            <person name="Li Z."/>
            <person name="Hsiao Y.-Y."/>
            <person name="Qi Y."/>
            <person name="Fu T."/>
            <person name="Tang G."/>
            <person name="Zhang D."/>
            <person name="Sun W.-H."/>
            <person name="Liu D.-K."/>
            <person name="Li Y."/>
            <person name="Chen G.-Z."/>
            <person name="Liu X.-D."/>
            <person name="Liao X.-Y."/>
            <person name="Jiang Y.-T."/>
            <person name="Yu X."/>
            <person name="Hao Y."/>
            <person name="Huang J."/>
            <person name="Zhao X.-W."/>
            <person name="Ke S."/>
            <person name="Chen Y.-Y."/>
            <person name="Wu W.-L."/>
            <person name="Hsu J.-L."/>
            <person name="Lin Y.-F."/>
            <person name="Huang M.-D."/>
            <person name="Li C.-Y."/>
            <person name="Huang L."/>
            <person name="Wang Z.-W."/>
            <person name="Zhao X."/>
            <person name="Zhong W.-Y."/>
            <person name="Peng D.-H."/>
            <person name="Ahmad S."/>
            <person name="Lan S."/>
            <person name="Zhang J.-S."/>
            <person name="Tsai W.-C."/>
            <person name="Van De Peer Y."/>
            <person name="Liu Z.-J."/>
        </authorList>
    </citation>
    <scope>NUCLEOTIDE SEQUENCE</scope>
    <source>
        <strain evidence="6">CP</strain>
        <tissue evidence="6">Leaves</tissue>
    </source>
</reference>
<dbReference type="InterPro" id="IPR010666">
    <property type="entry name" value="Znf_GRF"/>
</dbReference>
<dbReference type="PANTHER" id="PTHR33680">
    <property type="entry name" value="OS07G0190500 PROTEIN"/>
    <property type="match status" value="1"/>
</dbReference>